<dbReference type="InterPro" id="IPR050232">
    <property type="entry name" value="FBL13/AtMIF1-like"/>
</dbReference>
<dbReference type="Pfam" id="PF00646">
    <property type="entry name" value="F-box"/>
    <property type="match status" value="1"/>
</dbReference>
<dbReference type="InterPro" id="IPR001810">
    <property type="entry name" value="F-box_dom"/>
</dbReference>
<proteinExistence type="predicted"/>
<dbReference type="InterPro" id="IPR036047">
    <property type="entry name" value="F-box-like_dom_sf"/>
</dbReference>
<comment type="caution">
    <text evidence="2">The sequence shown here is derived from an EMBL/GenBank/DDBJ whole genome shotgun (WGS) entry which is preliminary data.</text>
</comment>
<dbReference type="InterPro" id="IPR053781">
    <property type="entry name" value="F-box_AtFBL13-like"/>
</dbReference>
<dbReference type="SUPFAM" id="SSF81383">
    <property type="entry name" value="F-box domain"/>
    <property type="match status" value="1"/>
</dbReference>
<evidence type="ECO:0000313" key="2">
    <source>
        <dbReference type="EMBL" id="KAK4588937.1"/>
    </source>
</evidence>
<gene>
    <name evidence="2" type="ORF">RGQ29_019800</name>
</gene>
<dbReference type="PANTHER" id="PTHR31900">
    <property type="entry name" value="F-BOX/RNI SUPERFAMILY PROTEIN-RELATED"/>
    <property type="match status" value="1"/>
</dbReference>
<dbReference type="Proteomes" id="UP001324115">
    <property type="component" value="Unassembled WGS sequence"/>
</dbReference>
<dbReference type="SMART" id="SM00579">
    <property type="entry name" value="FBD"/>
    <property type="match status" value="1"/>
</dbReference>
<dbReference type="PANTHER" id="PTHR31900:SF30">
    <property type="entry name" value="SUPERFAMILY PROTEIN, PUTATIVE-RELATED"/>
    <property type="match status" value="1"/>
</dbReference>
<dbReference type="InterPro" id="IPR006566">
    <property type="entry name" value="FBD"/>
</dbReference>
<reference evidence="2 3" key="1">
    <citation type="journal article" date="2023" name="G3 (Bethesda)">
        <title>A haplotype-resolved chromosome-scale genome for Quercus rubra L. provides insights into the genetics of adaptive traits for red oak species.</title>
        <authorList>
            <person name="Kapoor B."/>
            <person name="Jenkins J."/>
            <person name="Schmutz J."/>
            <person name="Zhebentyayeva T."/>
            <person name="Kuelheim C."/>
            <person name="Coggeshall M."/>
            <person name="Heim C."/>
            <person name="Lasky J.R."/>
            <person name="Leites L."/>
            <person name="Islam-Faridi N."/>
            <person name="Romero-Severson J."/>
            <person name="DeLeo V.L."/>
            <person name="Lucas S.M."/>
            <person name="Lazic D."/>
            <person name="Gailing O."/>
            <person name="Carlson J."/>
            <person name="Staton M."/>
        </authorList>
    </citation>
    <scope>NUCLEOTIDE SEQUENCE [LARGE SCALE GENOMIC DNA]</scope>
    <source>
        <strain evidence="2">Pseudo-F2</strain>
    </source>
</reference>
<keyword evidence="3" id="KW-1185">Reference proteome</keyword>
<sequence>MAESKSKRKKLSRKNNKVGFDRISDLPECLLIHILSFLPTQKAMATSVLSTRWKHLWTLVPKLDIPRGTTLDPTDVLSRILSFVVQPLLRDGLTTLRKLEELDLDIYNGDDSWSWLKAGLDFNKDNESLKLPHRVFYCKTLVVLKLHGKIRIDVPSSSSFQFPSLMELGLFHLVYKSDSLFRLLSACHVLEDLTFEREYRDGVFDYKICIPILKRLSVDFEVGEYIGYELIPYDDYKLEMKTPALEYFKFNGHLREVVFLQKLDNLLQADVNICTFEEKDHRQEEQCYADRVFKILAALYNVKFLSFYSGHSECLSNGSTYPSPVRLEFKVNAWNWHVLQALLQNSPNLEVLDVTKMVSLLNVMDIDGSEYEMEFLKYILKEARGLKTTTISAGNIKLKESVLKELSMIPRRSITCLLKIERKLSEVLSCDKNCFLTL</sequence>
<dbReference type="CDD" id="cd22160">
    <property type="entry name" value="F-box_AtFBL13-like"/>
    <property type="match status" value="1"/>
</dbReference>
<feature type="domain" description="FBD" evidence="1">
    <location>
        <begin position="341"/>
        <end position="421"/>
    </location>
</feature>
<name>A0AAN7F964_QUERU</name>
<protein>
    <recommendedName>
        <fullName evidence="1">FBD domain-containing protein</fullName>
    </recommendedName>
</protein>
<evidence type="ECO:0000259" key="1">
    <source>
        <dbReference type="SMART" id="SM00579"/>
    </source>
</evidence>
<dbReference type="InterPro" id="IPR055411">
    <property type="entry name" value="LRR_FXL15/At3g58940/PEG3-like"/>
</dbReference>
<dbReference type="Pfam" id="PF08387">
    <property type="entry name" value="FBD"/>
    <property type="match status" value="1"/>
</dbReference>
<dbReference type="EMBL" id="JAXUIC010000005">
    <property type="protein sequence ID" value="KAK4588937.1"/>
    <property type="molecule type" value="Genomic_DNA"/>
</dbReference>
<dbReference type="AlphaFoldDB" id="A0AAN7F964"/>
<organism evidence="2 3">
    <name type="scientific">Quercus rubra</name>
    <name type="common">Northern red oak</name>
    <name type="synonym">Quercus borealis</name>
    <dbReference type="NCBI Taxonomy" id="3512"/>
    <lineage>
        <taxon>Eukaryota</taxon>
        <taxon>Viridiplantae</taxon>
        <taxon>Streptophyta</taxon>
        <taxon>Embryophyta</taxon>
        <taxon>Tracheophyta</taxon>
        <taxon>Spermatophyta</taxon>
        <taxon>Magnoliopsida</taxon>
        <taxon>eudicotyledons</taxon>
        <taxon>Gunneridae</taxon>
        <taxon>Pentapetalae</taxon>
        <taxon>rosids</taxon>
        <taxon>fabids</taxon>
        <taxon>Fagales</taxon>
        <taxon>Fagaceae</taxon>
        <taxon>Quercus</taxon>
    </lineage>
</organism>
<accession>A0AAN7F964</accession>
<dbReference type="Gene3D" id="1.20.1280.50">
    <property type="match status" value="1"/>
</dbReference>
<dbReference type="Pfam" id="PF24758">
    <property type="entry name" value="LRR_At5g56370"/>
    <property type="match status" value="1"/>
</dbReference>
<dbReference type="SUPFAM" id="SSF52047">
    <property type="entry name" value="RNI-like"/>
    <property type="match status" value="1"/>
</dbReference>
<evidence type="ECO:0000313" key="3">
    <source>
        <dbReference type="Proteomes" id="UP001324115"/>
    </source>
</evidence>